<feature type="non-terminal residue" evidence="1">
    <location>
        <position position="34"/>
    </location>
</feature>
<keyword evidence="2" id="KW-1185">Reference proteome</keyword>
<protein>
    <submittedName>
        <fullName evidence="1">Uncharacterized protein</fullName>
    </submittedName>
</protein>
<reference evidence="1" key="1">
    <citation type="submission" date="2023-05" db="EMBL/GenBank/DDBJ databases">
        <authorList>
            <person name="Stuckert A."/>
        </authorList>
    </citation>
    <scope>NUCLEOTIDE SEQUENCE</scope>
</reference>
<name>A0ABN9CA49_9NEOB</name>
<organism evidence="1 2">
    <name type="scientific">Staurois parvus</name>
    <dbReference type="NCBI Taxonomy" id="386267"/>
    <lineage>
        <taxon>Eukaryota</taxon>
        <taxon>Metazoa</taxon>
        <taxon>Chordata</taxon>
        <taxon>Craniata</taxon>
        <taxon>Vertebrata</taxon>
        <taxon>Euteleostomi</taxon>
        <taxon>Amphibia</taxon>
        <taxon>Batrachia</taxon>
        <taxon>Anura</taxon>
        <taxon>Neobatrachia</taxon>
        <taxon>Ranoidea</taxon>
        <taxon>Ranidae</taxon>
        <taxon>Staurois</taxon>
    </lineage>
</organism>
<accession>A0ABN9CA49</accession>
<comment type="caution">
    <text evidence="1">The sequence shown here is derived from an EMBL/GenBank/DDBJ whole genome shotgun (WGS) entry which is preliminary data.</text>
</comment>
<evidence type="ECO:0000313" key="2">
    <source>
        <dbReference type="Proteomes" id="UP001162483"/>
    </source>
</evidence>
<evidence type="ECO:0000313" key="1">
    <source>
        <dbReference type="EMBL" id="CAI9556955.1"/>
    </source>
</evidence>
<sequence length="34" mass="3652">MSCQSAPDATYLSVPISVAYQRCLSVPISNAYLC</sequence>
<dbReference type="Proteomes" id="UP001162483">
    <property type="component" value="Unassembled WGS sequence"/>
</dbReference>
<gene>
    <name evidence="1" type="ORF">SPARVUS_LOCUS4615660</name>
</gene>
<dbReference type="EMBL" id="CATNWA010008838">
    <property type="protein sequence ID" value="CAI9556955.1"/>
    <property type="molecule type" value="Genomic_DNA"/>
</dbReference>
<proteinExistence type="predicted"/>